<protein>
    <recommendedName>
        <fullName evidence="12">Porin domain-containing protein</fullName>
    </recommendedName>
</protein>
<dbReference type="Proteomes" id="UP000020766">
    <property type="component" value="Unassembled WGS sequence"/>
</dbReference>
<name>A0A014QC79_9BURK</name>
<evidence type="ECO:0000256" key="5">
    <source>
        <dbReference type="ARBA" id="ARBA00022692"/>
    </source>
</evidence>
<keyword evidence="7" id="KW-0406">Ion transport</keyword>
<keyword evidence="14" id="KW-1185">Reference proteome</keyword>
<evidence type="ECO:0000256" key="4">
    <source>
        <dbReference type="ARBA" id="ARBA00022452"/>
    </source>
</evidence>
<dbReference type="InterPro" id="IPR002299">
    <property type="entry name" value="Porin_Neis"/>
</dbReference>
<keyword evidence="4" id="KW-1134">Transmembrane beta strand</keyword>
<keyword evidence="9" id="KW-0472">Membrane</keyword>
<reference evidence="13 14" key="1">
    <citation type="submission" date="2014-01" db="EMBL/GenBank/DDBJ databases">
        <title>Interspecies Systems Biology Uncovers Metabolites Affecting C. elegans Gene Expression and Life History Traits.</title>
        <authorList>
            <person name="Watson E."/>
            <person name="Macneil L.T."/>
            <person name="Ritter A.D."/>
            <person name="Yilmaz L.S."/>
            <person name="Rosebrock A.P."/>
            <person name="Caudy A.A."/>
            <person name="Walhout A.J."/>
        </authorList>
    </citation>
    <scope>NUCLEOTIDE SEQUENCE [LARGE SCALE GENOMIC DNA]</scope>
    <source>
        <strain evidence="13 14">DA1877</strain>
    </source>
</reference>
<comment type="subunit">
    <text evidence="2">Homotrimer.</text>
</comment>
<dbReference type="CDD" id="cd00342">
    <property type="entry name" value="gram_neg_porins"/>
    <property type="match status" value="1"/>
</dbReference>
<comment type="subcellular location">
    <subcellularLocation>
        <location evidence="1">Cell outer membrane</location>
        <topology evidence="1">Multi-pass membrane protein</topology>
    </subcellularLocation>
</comment>
<dbReference type="InterPro" id="IPR001702">
    <property type="entry name" value="Porin_Gram-ve"/>
</dbReference>
<dbReference type="Pfam" id="PF13609">
    <property type="entry name" value="Porin_4"/>
    <property type="match status" value="1"/>
</dbReference>
<dbReference type="PATRIC" id="fig|1457173.3.peg.1441"/>
<keyword evidence="6 11" id="KW-0732">Signal</keyword>
<dbReference type="PANTHER" id="PTHR34501">
    <property type="entry name" value="PROTEIN YDDL-RELATED"/>
    <property type="match status" value="1"/>
</dbReference>
<evidence type="ECO:0000256" key="8">
    <source>
        <dbReference type="ARBA" id="ARBA00023114"/>
    </source>
</evidence>
<evidence type="ECO:0000256" key="1">
    <source>
        <dbReference type="ARBA" id="ARBA00004571"/>
    </source>
</evidence>
<feature type="domain" description="Porin" evidence="12">
    <location>
        <begin position="11"/>
        <end position="316"/>
    </location>
</feature>
<dbReference type="GO" id="GO:0015288">
    <property type="term" value="F:porin activity"/>
    <property type="evidence" value="ECO:0007669"/>
    <property type="project" value="UniProtKB-KW"/>
</dbReference>
<dbReference type="InterPro" id="IPR050298">
    <property type="entry name" value="Gram-neg_bact_OMP"/>
</dbReference>
<evidence type="ECO:0000256" key="2">
    <source>
        <dbReference type="ARBA" id="ARBA00011233"/>
    </source>
</evidence>
<evidence type="ECO:0000256" key="7">
    <source>
        <dbReference type="ARBA" id="ARBA00023065"/>
    </source>
</evidence>
<dbReference type="PRINTS" id="PR00184">
    <property type="entry name" value="NEISSPPORIN"/>
</dbReference>
<keyword evidence="8" id="KW-0626">Porin</keyword>
<gene>
    <name evidence="13" type="ORF">AX13_15885</name>
</gene>
<dbReference type="STRING" id="225991.MA05_03440"/>
<accession>A0A014QC79</accession>
<evidence type="ECO:0000313" key="14">
    <source>
        <dbReference type="Proteomes" id="UP000020766"/>
    </source>
</evidence>
<dbReference type="RefSeq" id="WP_043381927.1">
    <property type="nucleotide sequence ID" value="NZ_JBOK01000006.1"/>
</dbReference>
<keyword evidence="3" id="KW-0813">Transport</keyword>
<keyword evidence="5" id="KW-0812">Transmembrane</keyword>
<dbReference type="GO" id="GO:0046930">
    <property type="term" value="C:pore complex"/>
    <property type="evidence" value="ECO:0007669"/>
    <property type="project" value="UniProtKB-KW"/>
</dbReference>
<dbReference type="GO" id="GO:0034220">
    <property type="term" value="P:monoatomic ion transmembrane transport"/>
    <property type="evidence" value="ECO:0007669"/>
    <property type="project" value="InterPro"/>
</dbReference>
<organism evidence="13 14">
    <name type="scientific">Comamonas aquatica DA1877</name>
    <dbReference type="NCBI Taxonomy" id="1457173"/>
    <lineage>
        <taxon>Bacteria</taxon>
        <taxon>Pseudomonadati</taxon>
        <taxon>Pseudomonadota</taxon>
        <taxon>Betaproteobacteria</taxon>
        <taxon>Burkholderiales</taxon>
        <taxon>Comamonadaceae</taxon>
        <taxon>Comamonas</taxon>
    </lineage>
</organism>
<evidence type="ECO:0000256" key="6">
    <source>
        <dbReference type="ARBA" id="ARBA00022729"/>
    </source>
</evidence>
<evidence type="ECO:0000256" key="3">
    <source>
        <dbReference type="ARBA" id="ARBA00022448"/>
    </source>
</evidence>
<dbReference type="Gene3D" id="2.40.160.10">
    <property type="entry name" value="Porin"/>
    <property type="match status" value="1"/>
</dbReference>
<evidence type="ECO:0000256" key="11">
    <source>
        <dbReference type="SAM" id="SignalP"/>
    </source>
</evidence>
<feature type="chain" id="PRO_5001473272" description="Porin domain-containing protein" evidence="11">
    <location>
        <begin position="23"/>
        <end position="337"/>
    </location>
</feature>
<proteinExistence type="predicted"/>
<evidence type="ECO:0000256" key="10">
    <source>
        <dbReference type="ARBA" id="ARBA00023237"/>
    </source>
</evidence>
<evidence type="ECO:0000259" key="12">
    <source>
        <dbReference type="Pfam" id="PF13609"/>
    </source>
</evidence>
<evidence type="ECO:0000313" key="13">
    <source>
        <dbReference type="EMBL" id="EXU80742.1"/>
    </source>
</evidence>
<keyword evidence="10" id="KW-0998">Cell outer membrane</keyword>
<dbReference type="GO" id="GO:0009279">
    <property type="term" value="C:cell outer membrane"/>
    <property type="evidence" value="ECO:0007669"/>
    <property type="project" value="UniProtKB-SubCell"/>
</dbReference>
<comment type="caution">
    <text evidence="13">The sequence shown here is derived from an EMBL/GenBank/DDBJ whole genome shotgun (WGS) entry which is preliminary data.</text>
</comment>
<dbReference type="PANTHER" id="PTHR34501:SF9">
    <property type="entry name" value="MAJOR OUTER MEMBRANE PROTEIN P.IA"/>
    <property type="match status" value="1"/>
</dbReference>
<dbReference type="InterPro" id="IPR033900">
    <property type="entry name" value="Gram_neg_porin_domain"/>
</dbReference>
<dbReference type="PRINTS" id="PR00182">
    <property type="entry name" value="ECOLNEIPORIN"/>
</dbReference>
<dbReference type="InterPro" id="IPR023614">
    <property type="entry name" value="Porin_dom_sf"/>
</dbReference>
<evidence type="ECO:0000256" key="9">
    <source>
        <dbReference type="ARBA" id="ARBA00023136"/>
    </source>
</evidence>
<sequence>MNKQMHVALAMVLAAAAGSAAAQSNVTVYGVIDTSVGRGYKSDASAEMMSGYTDTSKLGFRGSEDLGNGLKANFQLEGEIGSDTGAWTEGFKRQSWVGLSGSFGEVMLGRTTTPQNRLMGTFDLNGTADGSSAMKVLGIAANGAFMSSRQSNQIQYATPKLGGFQARVAYGFSETVSGTAGDKKDFLQLAASYQTGGLTLGAAFQPKSMSTQAAVGATDNRNGYALGAKYNFGVAEASVIYTRNEKRTEGDGIGIGIAAPIGAWKVGAQFARLTNVKNADGTKSAKEGANAFELFANYSLSKRTALYAAYGSVNSKAETAFSLARDNTMAVGVIHKF</sequence>
<dbReference type="AlphaFoldDB" id="A0A014QC79"/>
<dbReference type="EMBL" id="JBOK01000006">
    <property type="protein sequence ID" value="EXU80742.1"/>
    <property type="molecule type" value="Genomic_DNA"/>
</dbReference>
<feature type="signal peptide" evidence="11">
    <location>
        <begin position="1"/>
        <end position="22"/>
    </location>
</feature>
<dbReference type="SUPFAM" id="SSF56935">
    <property type="entry name" value="Porins"/>
    <property type="match status" value="1"/>
</dbReference>